<keyword evidence="2" id="KW-1185">Reference proteome</keyword>
<evidence type="ECO:0000313" key="2">
    <source>
        <dbReference type="Proteomes" id="UP000268084"/>
    </source>
</evidence>
<gene>
    <name evidence="1" type="ORF">EH165_03990</name>
</gene>
<evidence type="ECO:0000313" key="1">
    <source>
        <dbReference type="EMBL" id="AZI57446.1"/>
    </source>
</evidence>
<proteinExistence type="predicted"/>
<sequence length="70" mass="7466">MKTSTRLPLAGGPAGRDICAQPALGVDEKAVGRLKIWRPTGTAAVSREHLSERCHSADLTGSSYFVFVHS</sequence>
<reference evidence="1 2" key="1">
    <citation type="submission" date="2018-11" db="EMBL/GenBank/DDBJ databases">
        <authorList>
            <person name="Da X."/>
        </authorList>
    </citation>
    <scope>NUCLEOTIDE SEQUENCE [LARGE SCALE GENOMIC DNA]</scope>
    <source>
        <strain evidence="1 2">S14-144</strain>
    </source>
</reference>
<protein>
    <submittedName>
        <fullName evidence="1">Uncharacterized protein</fullName>
    </submittedName>
</protein>
<dbReference type="EMBL" id="CP034170">
    <property type="protein sequence ID" value="AZI57446.1"/>
    <property type="molecule type" value="Genomic_DNA"/>
</dbReference>
<organism evidence="1 2">
    <name type="scientific">Nakamurella antarctica</name>
    <dbReference type="NCBI Taxonomy" id="1902245"/>
    <lineage>
        <taxon>Bacteria</taxon>
        <taxon>Bacillati</taxon>
        <taxon>Actinomycetota</taxon>
        <taxon>Actinomycetes</taxon>
        <taxon>Nakamurellales</taxon>
        <taxon>Nakamurellaceae</taxon>
        <taxon>Nakamurella</taxon>
    </lineage>
</organism>
<name>A0A3G8ZTT3_9ACTN</name>
<dbReference type="RefSeq" id="WP_124798131.1">
    <property type="nucleotide sequence ID" value="NZ_CP034170.1"/>
</dbReference>
<dbReference type="AlphaFoldDB" id="A0A3G8ZTT3"/>
<accession>A0A3G8ZTT3</accession>
<dbReference type="KEGG" id="nak:EH165_03990"/>
<reference evidence="1 2" key="2">
    <citation type="submission" date="2018-12" db="EMBL/GenBank/DDBJ databases">
        <title>Nakamurella antarcticus sp. nov., isolated from Antarctica South Shetland Islands soil.</title>
        <authorList>
            <person name="Peng F."/>
        </authorList>
    </citation>
    <scope>NUCLEOTIDE SEQUENCE [LARGE SCALE GENOMIC DNA]</scope>
    <source>
        <strain evidence="1 2">S14-144</strain>
    </source>
</reference>
<dbReference type="Proteomes" id="UP000268084">
    <property type="component" value="Chromosome"/>
</dbReference>